<dbReference type="RefSeq" id="XP_022819106.1">
    <property type="nucleotide sequence ID" value="XM_022963338.1"/>
</dbReference>
<dbReference type="GO" id="GO:0006508">
    <property type="term" value="P:proteolysis"/>
    <property type="evidence" value="ECO:0007669"/>
    <property type="project" value="InterPro"/>
</dbReference>
<protein>
    <submittedName>
        <fullName evidence="4">Uncharacterized protein LOC111351417 isoform X1</fullName>
    </submittedName>
</protein>
<dbReference type="InterPro" id="IPR001254">
    <property type="entry name" value="Trypsin_dom"/>
</dbReference>
<dbReference type="InterPro" id="IPR043504">
    <property type="entry name" value="Peptidase_S1_PA_chymotrypsin"/>
</dbReference>
<keyword evidence="1" id="KW-0732">Signal</keyword>
<reference evidence="4" key="1">
    <citation type="submission" date="2025-08" db="UniProtKB">
        <authorList>
            <consortium name="RefSeq"/>
        </authorList>
    </citation>
    <scope>IDENTIFICATION</scope>
    <source>
        <strain evidence="4">Ishihara</strain>
        <tissue evidence="4">Whole body</tissue>
    </source>
</reference>
<dbReference type="OrthoDB" id="8193815at2759"/>
<dbReference type="SUPFAM" id="SSF50494">
    <property type="entry name" value="Trypsin-like serine proteases"/>
    <property type="match status" value="1"/>
</dbReference>
<dbReference type="AlphaFoldDB" id="A0A9J7DVT7"/>
<evidence type="ECO:0000256" key="1">
    <source>
        <dbReference type="SAM" id="SignalP"/>
    </source>
</evidence>
<evidence type="ECO:0000313" key="4">
    <source>
        <dbReference type="RefSeq" id="XP_022819106.1"/>
    </source>
</evidence>
<name>A0A9J7DVT7_SPOLT</name>
<feature type="chain" id="PRO_5039936163" evidence="1">
    <location>
        <begin position="20"/>
        <end position="286"/>
    </location>
</feature>
<dbReference type="InterPro" id="IPR009003">
    <property type="entry name" value="Peptidase_S1_PA"/>
</dbReference>
<dbReference type="KEGG" id="sliu:111351417"/>
<accession>A0A9J7DVT7</accession>
<dbReference type="Pfam" id="PF00089">
    <property type="entry name" value="Trypsin"/>
    <property type="match status" value="1"/>
</dbReference>
<dbReference type="SMART" id="SM00020">
    <property type="entry name" value="Tryp_SPc"/>
    <property type="match status" value="1"/>
</dbReference>
<dbReference type="PANTHER" id="PTHR24260">
    <property type="match status" value="1"/>
</dbReference>
<sequence length="286" mass="32310">MLTILFLFCLCTVVKLRECQDIQSKLILPCKGDEIIYDEYCGSDNEFAGQGGIDAEEDGFPHLAPLTYDKVFNESEFGCGSSVISEKFGLTVAPCNATSARVPVWYAVSGFLQRKDMYDIPEKNVRGVQKIIKHSEYKPYDIALLDLDKEIVISVIIRPSCPQLVDTMYDRAYVTGWGAVGHRRMNADVLQSGDSGGPFNIRNRIIEKKKKWTSLVASWYPKDREGQNRTIEDNFGTLISPTWTRTGRNRTESDLLEDNFVGEQVEEYSRSSFFTVLDFVVSVFAS</sequence>
<dbReference type="PANTHER" id="PTHR24260:SF147">
    <property type="entry name" value="EG:BACR7A4.3 PROTEIN-RELATED"/>
    <property type="match status" value="1"/>
</dbReference>
<dbReference type="GeneID" id="111351417"/>
<dbReference type="Gene3D" id="2.40.10.10">
    <property type="entry name" value="Trypsin-like serine proteases"/>
    <property type="match status" value="2"/>
</dbReference>
<dbReference type="GO" id="GO:0004252">
    <property type="term" value="F:serine-type endopeptidase activity"/>
    <property type="evidence" value="ECO:0007669"/>
    <property type="project" value="InterPro"/>
</dbReference>
<proteinExistence type="predicted"/>
<keyword evidence="3" id="KW-1185">Reference proteome</keyword>
<feature type="signal peptide" evidence="1">
    <location>
        <begin position="1"/>
        <end position="19"/>
    </location>
</feature>
<evidence type="ECO:0000259" key="2">
    <source>
        <dbReference type="PROSITE" id="PS50240"/>
    </source>
</evidence>
<organism evidence="3 4">
    <name type="scientific">Spodoptera litura</name>
    <name type="common">Asian cotton leafworm</name>
    <dbReference type="NCBI Taxonomy" id="69820"/>
    <lineage>
        <taxon>Eukaryota</taxon>
        <taxon>Metazoa</taxon>
        <taxon>Ecdysozoa</taxon>
        <taxon>Arthropoda</taxon>
        <taxon>Hexapoda</taxon>
        <taxon>Insecta</taxon>
        <taxon>Pterygota</taxon>
        <taxon>Neoptera</taxon>
        <taxon>Endopterygota</taxon>
        <taxon>Lepidoptera</taxon>
        <taxon>Glossata</taxon>
        <taxon>Ditrysia</taxon>
        <taxon>Noctuoidea</taxon>
        <taxon>Noctuidae</taxon>
        <taxon>Amphipyrinae</taxon>
        <taxon>Spodoptera</taxon>
    </lineage>
</organism>
<dbReference type="InterPro" id="IPR051333">
    <property type="entry name" value="CLIP_Serine_Protease"/>
</dbReference>
<gene>
    <name evidence="4" type="primary">LOC111351417</name>
</gene>
<evidence type="ECO:0000313" key="3">
    <source>
        <dbReference type="Proteomes" id="UP000301870"/>
    </source>
</evidence>
<dbReference type="PROSITE" id="PS50240">
    <property type="entry name" value="TRYPSIN_DOM"/>
    <property type="match status" value="1"/>
</dbReference>
<dbReference type="Proteomes" id="UP000301870">
    <property type="component" value="Chromosome 13"/>
</dbReference>
<feature type="domain" description="Peptidase S1" evidence="2">
    <location>
        <begin position="49"/>
        <end position="285"/>
    </location>
</feature>